<accession>A0A7X2TQM5</accession>
<keyword evidence="1" id="KW-0812">Transmembrane</keyword>
<dbReference type="AlphaFoldDB" id="A0A7X2TQM5"/>
<evidence type="ECO:0000256" key="2">
    <source>
        <dbReference type="SAM" id="SignalP"/>
    </source>
</evidence>
<feature type="transmembrane region" description="Helical" evidence="1">
    <location>
        <begin position="83"/>
        <end position="104"/>
    </location>
</feature>
<gene>
    <name evidence="3" type="ORF">FYJ80_04105</name>
</gene>
<comment type="caution">
    <text evidence="3">The sequence shown here is derived from an EMBL/GenBank/DDBJ whole genome shotgun (WGS) entry which is preliminary data.</text>
</comment>
<organism evidence="3 4">
    <name type="scientific">Bullifex porci</name>
    <dbReference type="NCBI Taxonomy" id="2606638"/>
    <lineage>
        <taxon>Bacteria</taxon>
        <taxon>Pseudomonadati</taxon>
        <taxon>Spirochaetota</taxon>
        <taxon>Spirochaetia</taxon>
        <taxon>Spirochaetales</taxon>
        <taxon>Spirochaetaceae</taxon>
        <taxon>Bullifex</taxon>
    </lineage>
</organism>
<feature type="signal peptide" evidence="2">
    <location>
        <begin position="1"/>
        <end position="21"/>
    </location>
</feature>
<evidence type="ECO:0000313" key="4">
    <source>
        <dbReference type="Proteomes" id="UP000460549"/>
    </source>
</evidence>
<dbReference type="RefSeq" id="WP_154424905.1">
    <property type="nucleotide sequence ID" value="NZ_JAQYGB010000018.1"/>
</dbReference>
<keyword evidence="2" id="KW-0732">Signal</keyword>
<feature type="transmembrane region" description="Helical" evidence="1">
    <location>
        <begin position="47"/>
        <end position="67"/>
    </location>
</feature>
<feature type="chain" id="PRO_5030894572" evidence="2">
    <location>
        <begin position="22"/>
        <end position="111"/>
    </location>
</feature>
<evidence type="ECO:0000313" key="3">
    <source>
        <dbReference type="EMBL" id="MSU05962.1"/>
    </source>
</evidence>
<keyword evidence="1" id="KW-0472">Membrane</keyword>
<evidence type="ECO:0000256" key="1">
    <source>
        <dbReference type="SAM" id="Phobius"/>
    </source>
</evidence>
<reference evidence="3 4" key="1">
    <citation type="submission" date="2019-08" db="EMBL/GenBank/DDBJ databases">
        <title>In-depth cultivation of the pig gut microbiome towards novel bacterial diversity and tailored functional studies.</title>
        <authorList>
            <person name="Wylensek D."/>
            <person name="Hitch T.C.A."/>
            <person name="Clavel T."/>
        </authorList>
    </citation>
    <scope>NUCLEOTIDE SEQUENCE [LARGE SCALE GENOMIC DNA]</scope>
    <source>
        <strain evidence="3 4">NM-380-WT-3C1</strain>
    </source>
</reference>
<keyword evidence="4" id="KW-1185">Reference proteome</keyword>
<protein>
    <submittedName>
        <fullName evidence="3">Uncharacterized protein</fullName>
    </submittedName>
</protein>
<sequence>MFKKLISILLILIFLSSPIFAEAELSYKPYGKDEFPIWTMKLRRAESIFFGSLVLTLPITSLVWNLCENNGLITKIDRPMDKFLYQLGVASGLSLCISTADWIIGEFSSDN</sequence>
<dbReference type="EMBL" id="VUNN01000005">
    <property type="protein sequence ID" value="MSU05962.1"/>
    <property type="molecule type" value="Genomic_DNA"/>
</dbReference>
<proteinExistence type="predicted"/>
<dbReference type="Proteomes" id="UP000460549">
    <property type="component" value="Unassembled WGS sequence"/>
</dbReference>
<name>A0A7X2TQM5_9SPIO</name>
<keyword evidence="1" id="KW-1133">Transmembrane helix</keyword>